<evidence type="ECO:0000256" key="5">
    <source>
        <dbReference type="ARBA" id="ARBA00022991"/>
    </source>
</evidence>
<dbReference type="SUPFAM" id="SSF52425">
    <property type="entry name" value="Cryptochrome/photolyase, N-terminal domain"/>
    <property type="match status" value="1"/>
</dbReference>
<evidence type="ECO:0000259" key="7">
    <source>
        <dbReference type="PROSITE" id="PS51645"/>
    </source>
</evidence>
<dbReference type="Gene3D" id="1.10.579.10">
    <property type="entry name" value="DNA Cyclobutane Dipyrimidine Photolyase, subunit A, domain 3"/>
    <property type="match status" value="1"/>
</dbReference>
<dbReference type="PANTHER" id="PTHR11455:SF22">
    <property type="entry name" value="CRYPTOCHROME DASH"/>
    <property type="match status" value="1"/>
</dbReference>
<keyword evidence="3 6" id="KW-0285">Flavoprotein</keyword>
<sequence length="463" mass="51634">MNPSLPLKDNAQAIVWFRHDLRLHDHAPLRLASRAERLLAVYCLPPHWLALGPAGVPRIGVHRLAYLGQALGALDTSLRALGNELMIVLAEPVQALGDISRALGEAPIFVHAHPDWEEREAIAKLQASGVTVQAVHGGGLFDPDDLPFALEPFPVPFTRFRKLIETAQWPSVAPLAAPTALPPSAELPADFYAQAREQVAALLHSHSASAQQCSTATRSALPYTEPAWQGSETAGLAHLARYFSSGLVADYKTTRNGLLGSDYSSKWSPWLAVGSLSVREIEVQRLAYEARLGANDGSYWLWFELLWREYFQLLMWRYGRRCFSRSGIQNQLSHSSAKARHNPAAFAAWCQGNTGCDWVDAAMRELAASGYMGNRMRQNVASYLIHDLALDWRLGAAWFEHQLIDFDVASNQGNWLYLAGAGTDPRSDRRFSPSRQAAMYDPDGAYQRYWLSERHHSDQEHMR</sequence>
<evidence type="ECO:0000256" key="6">
    <source>
        <dbReference type="RuleBase" id="RU367151"/>
    </source>
</evidence>
<dbReference type="InterPro" id="IPR014133">
    <property type="entry name" value="Cry_DASH"/>
</dbReference>
<name>A0ABW3HH91_9GAMM</name>
<protein>
    <recommendedName>
        <fullName evidence="2 6">Cryptochrome DASH</fullName>
    </recommendedName>
</protein>
<dbReference type="InterPro" id="IPR005101">
    <property type="entry name" value="Cryptochr/Photolyase_FAD-bd"/>
</dbReference>
<dbReference type="Proteomes" id="UP001597044">
    <property type="component" value="Unassembled WGS sequence"/>
</dbReference>
<dbReference type="PANTHER" id="PTHR11455">
    <property type="entry name" value="CRYPTOCHROME"/>
    <property type="match status" value="1"/>
</dbReference>
<dbReference type="InterPro" id="IPR006050">
    <property type="entry name" value="DNA_photolyase_N"/>
</dbReference>
<dbReference type="RefSeq" id="WP_379071053.1">
    <property type="nucleotide sequence ID" value="NZ_JBHTIT010000001.1"/>
</dbReference>
<evidence type="ECO:0000313" key="8">
    <source>
        <dbReference type="EMBL" id="MFD0950387.1"/>
    </source>
</evidence>
<accession>A0ABW3HH91</accession>
<dbReference type="PRINTS" id="PR00147">
    <property type="entry name" value="DNAPHOTLYASE"/>
</dbReference>
<evidence type="ECO:0000256" key="3">
    <source>
        <dbReference type="ARBA" id="ARBA00022630"/>
    </source>
</evidence>
<gene>
    <name evidence="8" type="ORF">ACFQ0F_08305</name>
</gene>
<dbReference type="InterPro" id="IPR002081">
    <property type="entry name" value="Cryptochrome/DNA_photolyase_1"/>
</dbReference>
<proteinExistence type="inferred from homology"/>
<dbReference type="InterPro" id="IPR036155">
    <property type="entry name" value="Crypto/Photolyase_N_sf"/>
</dbReference>
<evidence type="ECO:0000313" key="9">
    <source>
        <dbReference type="Proteomes" id="UP001597044"/>
    </source>
</evidence>
<comment type="caution">
    <text evidence="8">The sequence shown here is derived from an EMBL/GenBank/DDBJ whole genome shotgun (WGS) entry which is preliminary data.</text>
</comment>
<keyword evidence="9" id="KW-1185">Reference proteome</keyword>
<dbReference type="Pfam" id="PF03441">
    <property type="entry name" value="FAD_binding_7"/>
    <property type="match status" value="1"/>
</dbReference>
<dbReference type="Pfam" id="PF00875">
    <property type="entry name" value="DNA_photolyase"/>
    <property type="match status" value="1"/>
</dbReference>
<keyword evidence="5 6" id="KW-0157">Chromophore</keyword>
<dbReference type="InterPro" id="IPR036134">
    <property type="entry name" value="Crypto/Photolyase_FAD-like_sf"/>
</dbReference>
<keyword evidence="4 6" id="KW-0274">FAD</keyword>
<dbReference type="Gene3D" id="3.40.50.620">
    <property type="entry name" value="HUPs"/>
    <property type="match status" value="1"/>
</dbReference>
<dbReference type="PROSITE" id="PS51645">
    <property type="entry name" value="PHR_CRY_ALPHA_BETA"/>
    <property type="match status" value="1"/>
</dbReference>
<dbReference type="EMBL" id="JBHTIT010000001">
    <property type="protein sequence ID" value="MFD0950387.1"/>
    <property type="molecule type" value="Genomic_DNA"/>
</dbReference>
<comment type="cofactor">
    <cofactor evidence="6">
        <name>(6R)-5,10-methylene-5,6,7,8-tetrahydrofolate</name>
        <dbReference type="ChEBI" id="CHEBI:15636"/>
    </cofactor>
    <text evidence="6">Binds 1 5,10-methenyltetrahydrofolate (MTHF) per subunit.</text>
</comment>
<dbReference type="InterPro" id="IPR014729">
    <property type="entry name" value="Rossmann-like_a/b/a_fold"/>
</dbReference>
<comment type="similarity">
    <text evidence="1 6">Belongs to the DNA photolyase class-1 family.</text>
</comment>
<feature type="domain" description="Photolyase/cryptochrome alpha/beta" evidence="7">
    <location>
        <begin position="11"/>
        <end position="140"/>
    </location>
</feature>
<reference evidence="9" key="1">
    <citation type="journal article" date="2019" name="Int. J. Syst. Evol. Microbiol.">
        <title>The Global Catalogue of Microorganisms (GCM) 10K type strain sequencing project: providing services to taxonomists for standard genome sequencing and annotation.</title>
        <authorList>
            <consortium name="The Broad Institute Genomics Platform"/>
            <consortium name="The Broad Institute Genome Sequencing Center for Infectious Disease"/>
            <person name="Wu L."/>
            <person name="Ma J."/>
        </authorList>
    </citation>
    <scope>NUCLEOTIDE SEQUENCE [LARGE SCALE GENOMIC DNA]</scope>
    <source>
        <strain evidence="9">CCUG 63419</strain>
    </source>
</reference>
<comment type="cofactor">
    <cofactor evidence="6">
        <name>FAD</name>
        <dbReference type="ChEBI" id="CHEBI:57692"/>
    </cofactor>
    <text evidence="6">Binds 1 FAD per subunit.</text>
</comment>
<evidence type="ECO:0000256" key="4">
    <source>
        <dbReference type="ARBA" id="ARBA00022827"/>
    </source>
</evidence>
<comment type="function">
    <text evidence="6">May have a photoreceptor function.</text>
</comment>
<organism evidence="8 9">
    <name type="scientific">Paraperlucidibaca wandonensis</name>
    <dbReference type="NCBI Taxonomy" id="1268273"/>
    <lineage>
        <taxon>Bacteria</taxon>
        <taxon>Pseudomonadati</taxon>
        <taxon>Pseudomonadota</taxon>
        <taxon>Gammaproteobacteria</taxon>
        <taxon>Moraxellales</taxon>
        <taxon>Moraxellaceae</taxon>
        <taxon>Paraperlucidibaca</taxon>
    </lineage>
</organism>
<evidence type="ECO:0000256" key="2">
    <source>
        <dbReference type="ARBA" id="ARBA00017881"/>
    </source>
</evidence>
<dbReference type="SUPFAM" id="SSF48173">
    <property type="entry name" value="Cryptochrome/photolyase FAD-binding domain"/>
    <property type="match status" value="1"/>
</dbReference>
<evidence type="ECO:0000256" key="1">
    <source>
        <dbReference type="ARBA" id="ARBA00005862"/>
    </source>
</evidence>
<dbReference type="NCBIfam" id="TIGR02765">
    <property type="entry name" value="crypto_DASH"/>
    <property type="match status" value="1"/>
</dbReference>
<dbReference type="Gene3D" id="1.25.40.80">
    <property type="match status" value="1"/>
</dbReference>